<dbReference type="EMBL" id="VCGU01000004">
    <property type="protein sequence ID" value="TRY77473.1"/>
    <property type="molecule type" value="Genomic_DNA"/>
</dbReference>
<dbReference type="GO" id="GO:1904380">
    <property type="term" value="P:endoplasmic reticulum mannose trimming"/>
    <property type="evidence" value="ECO:0007669"/>
    <property type="project" value="InterPro"/>
</dbReference>
<organism evidence="9 10">
    <name type="scientific">Tigriopus californicus</name>
    <name type="common">Marine copepod</name>
    <dbReference type="NCBI Taxonomy" id="6832"/>
    <lineage>
        <taxon>Eukaryota</taxon>
        <taxon>Metazoa</taxon>
        <taxon>Ecdysozoa</taxon>
        <taxon>Arthropoda</taxon>
        <taxon>Crustacea</taxon>
        <taxon>Multicrustacea</taxon>
        <taxon>Hexanauplia</taxon>
        <taxon>Copepoda</taxon>
        <taxon>Harpacticoida</taxon>
        <taxon>Harpacticidae</taxon>
        <taxon>Tigriopus</taxon>
    </lineage>
</organism>
<feature type="active site" description="Proton donor" evidence="5">
    <location>
        <position position="407"/>
    </location>
</feature>
<feature type="active site" description="Proton donor" evidence="5">
    <location>
        <position position="159"/>
    </location>
</feature>
<dbReference type="Proteomes" id="UP000318571">
    <property type="component" value="Chromosome 5"/>
</dbReference>
<dbReference type="STRING" id="6832.A0A553PIH0"/>
<comment type="cofactor">
    <cofactor evidence="6">
        <name>Ca(2+)</name>
        <dbReference type="ChEBI" id="CHEBI:29108"/>
    </cofactor>
</comment>
<evidence type="ECO:0000313" key="10">
    <source>
        <dbReference type="Proteomes" id="UP000318571"/>
    </source>
</evidence>
<evidence type="ECO:0000256" key="7">
    <source>
        <dbReference type="RuleBase" id="RU361193"/>
    </source>
</evidence>
<keyword evidence="3" id="KW-0256">Endoplasmic reticulum</keyword>
<dbReference type="OMA" id="EEFWRMF"/>
<feature type="active site" evidence="5">
    <location>
        <position position="426"/>
    </location>
</feature>
<evidence type="ECO:0000256" key="4">
    <source>
        <dbReference type="ARBA" id="ARBA00023180"/>
    </source>
</evidence>
<dbReference type="GO" id="GO:0004571">
    <property type="term" value="F:mannosyl-oligosaccharide 1,2-alpha-mannosidase activity"/>
    <property type="evidence" value="ECO:0007669"/>
    <property type="project" value="InterPro"/>
</dbReference>
<keyword evidence="6" id="KW-0106">Calcium</keyword>
<comment type="similarity">
    <text evidence="2 7">Belongs to the glycosyl hydrolase 47 family.</text>
</comment>
<evidence type="ECO:0000256" key="1">
    <source>
        <dbReference type="ARBA" id="ARBA00004240"/>
    </source>
</evidence>
<keyword evidence="6" id="KW-0479">Metal-binding</keyword>
<comment type="caution">
    <text evidence="9">The sequence shown here is derived from an EMBL/GenBank/DDBJ whole genome shotgun (WGS) entry which is preliminary data.</text>
</comment>
<feature type="signal peptide" evidence="8">
    <location>
        <begin position="1"/>
        <end position="25"/>
    </location>
</feature>
<sequence length="584" mass="65754">MKRSGGRSSVFWGKWLLSWALGCFGGVQMQTSPTKPAFLKGYGLFDPARFRHFHHFPEWLRHETLNEARAMFHTGYDCYMKCAFPLDELDPIRCAGRGPDRENPSNININDVLGDYALTLVDALDTLAIMGNASEFQRAVQAVIDSVDFDRSNTIQVFEANIRVLGGLLSAHLLIEHDPPLFGSLRPAGYSGELLSLAQDLANRLLPAFNTSSGLPHPRVNLRHGVPPDGYTESCTAGAGSLVIEFGMLSRLLADPVYELYARKAVHALWRQRDADTGLLGYVLDVHTGRWATKLSGLGAGMDSFFEYLLKAYILFQEPTDIAMFQEIYDSIKSHHRRGRNQCNNGVGYHPMYVNVDMRNGDTINDWIDSLQAAFPGLQVLHGDIQEAICHHALYYSIWKRYGCLPERYNWKLGAPDVKFYPLRPEFATKNPFYLHVGREVLLSLNNHTRTNCGYATVHDVLDKSLEDRQESFFLSETCKYLILLFDEDNPINKFGERFIFTTEGHVFPLGTKYQNEKTGGDHVIPTALEMFTNSSRKSSHINSGGDGTILSSCDNKGFLELEHGLPLHEIYLAQVFDTFGIYS</sequence>
<feature type="binding site" evidence="6">
    <location>
        <position position="503"/>
    </location>
    <ligand>
        <name>Ca(2+)</name>
        <dbReference type="ChEBI" id="CHEBI:29108"/>
    </ligand>
</feature>
<dbReference type="EC" id="3.2.1.-" evidence="7"/>
<dbReference type="InterPro" id="IPR012341">
    <property type="entry name" value="6hp_glycosidase-like_sf"/>
</dbReference>
<feature type="active site" evidence="5">
    <location>
        <position position="303"/>
    </location>
</feature>
<dbReference type="Gene3D" id="1.50.10.10">
    <property type="match status" value="1"/>
</dbReference>
<reference evidence="9 10" key="1">
    <citation type="journal article" date="2018" name="Nat. Ecol. Evol.">
        <title>Genomic signatures of mitonuclear coevolution across populations of Tigriopus californicus.</title>
        <authorList>
            <person name="Barreto F.S."/>
            <person name="Watson E.T."/>
            <person name="Lima T.G."/>
            <person name="Willett C.S."/>
            <person name="Edmands S."/>
            <person name="Li W."/>
            <person name="Burton R.S."/>
        </authorList>
    </citation>
    <scope>NUCLEOTIDE SEQUENCE [LARGE SCALE GENOMIC DNA]</scope>
    <source>
        <strain evidence="9 10">San Diego</strain>
    </source>
</reference>
<evidence type="ECO:0000256" key="3">
    <source>
        <dbReference type="ARBA" id="ARBA00022824"/>
    </source>
</evidence>
<dbReference type="GO" id="GO:0044322">
    <property type="term" value="C:endoplasmic reticulum quality control compartment"/>
    <property type="evidence" value="ECO:0007669"/>
    <property type="project" value="GOC"/>
</dbReference>
<name>A0A553PIH0_TIGCA</name>
<dbReference type="SUPFAM" id="SSF48225">
    <property type="entry name" value="Seven-hairpin glycosidases"/>
    <property type="match status" value="1"/>
</dbReference>
<protein>
    <recommendedName>
        <fullName evidence="7">alpha-1,2-Mannosidase</fullName>
        <ecNumber evidence="7">3.2.1.-</ecNumber>
    </recommendedName>
</protein>
<dbReference type="InterPro" id="IPR044674">
    <property type="entry name" value="EDEM1/2/3"/>
</dbReference>
<evidence type="ECO:0000256" key="5">
    <source>
        <dbReference type="PIRSR" id="PIRSR601382-1"/>
    </source>
</evidence>
<dbReference type="InterPro" id="IPR001382">
    <property type="entry name" value="Glyco_hydro_47"/>
</dbReference>
<proteinExistence type="inferred from homology"/>
<keyword evidence="8" id="KW-0732">Signal</keyword>
<dbReference type="PANTHER" id="PTHR45679:SF5">
    <property type="entry name" value="ER DEGRADATION-ENHANCING ALPHA-MANNOSIDASE-LIKE PROTEIN 1"/>
    <property type="match status" value="1"/>
</dbReference>
<keyword evidence="7" id="KW-0378">Hydrolase</keyword>
<keyword evidence="4" id="KW-0325">Glycoprotein</keyword>
<dbReference type="GO" id="GO:0005509">
    <property type="term" value="F:calcium ion binding"/>
    <property type="evidence" value="ECO:0007669"/>
    <property type="project" value="InterPro"/>
</dbReference>
<accession>A0A553PIH0</accession>
<keyword evidence="7" id="KW-0326">Glycosidase</keyword>
<dbReference type="PRINTS" id="PR00747">
    <property type="entry name" value="GLYHDRLASE47"/>
</dbReference>
<evidence type="ECO:0000256" key="2">
    <source>
        <dbReference type="ARBA" id="ARBA00007658"/>
    </source>
</evidence>
<gene>
    <name evidence="9" type="ORF">TCAL_13665</name>
</gene>
<evidence type="ECO:0000256" key="6">
    <source>
        <dbReference type="PIRSR" id="PIRSR601382-2"/>
    </source>
</evidence>
<comment type="subcellular location">
    <subcellularLocation>
        <location evidence="1">Endoplasmic reticulum</location>
    </subcellularLocation>
</comment>
<dbReference type="InterPro" id="IPR036026">
    <property type="entry name" value="Seven-hairpin_glycosidases"/>
</dbReference>
<dbReference type="GO" id="GO:0016020">
    <property type="term" value="C:membrane"/>
    <property type="evidence" value="ECO:0007669"/>
    <property type="project" value="InterPro"/>
</dbReference>
<dbReference type="AlphaFoldDB" id="A0A553PIH0"/>
<feature type="chain" id="PRO_5021982274" description="alpha-1,2-Mannosidase" evidence="8">
    <location>
        <begin position="26"/>
        <end position="584"/>
    </location>
</feature>
<evidence type="ECO:0000313" key="9">
    <source>
        <dbReference type="EMBL" id="TRY77473.1"/>
    </source>
</evidence>
<dbReference type="PANTHER" id="PTHR45679">
    <property type="entry name" value="ER DEGRADATION-ENHANCING ALPHA-MANNOSIDASE-LIKE PROTEIN 2"/>
    <property type="match status" value="1"/>
</dbReference>
<keyword evidence="10" id="KW-1185">Reference proteome</keyword>
<dbReference type="Pfam" id="PF01532">
    <property type="entry name" value="Glyco_hydro_47"/>
    <property type="match status" value="1"/>
</dbReference>
<dbReference type="GO" id="GO:0005975">
    <property type="term" value="P:carbohydrate metabolic process"/>
    <property type="evidence" value="ECO:0007669"/>
    <property type="project" value="InterPro"/>
</dbReference>
<evidence type="ECO:0000256" key="8">
    <source>
        <dbReference type="SAM" id="SignalP"/>
    </source>
</evidence>